<feature type="region of interest" description="Disordered" evidence="2">
    <location>
        <begin position="33"/>
        <end position="192"/>
    </location>
</feature>
<feature type="compositionally biased region" description="Polar residues" evidence="2">
    <location>
        <begin position="258"/>
        <end position="272"/>
    </location>
</feature>
<feature type="compositionally biased region" description="Basic and acidic residues" evidence="2">
    <location>
        <begin position="170"/>
        <end position="184"/>
    </location>
</feature>
<sequence>MPVISTQGTRRRFYNDLARDVRKLDTLALPVTFHTPSHSRGGSQWLPQSSAGGIDDGWDSIPTSNRGGTPRPLKHNCHHVGVSSQSDQRDGEGMEQEKEKEKARASIEFQPSSANRHSNNTQSGEKNGEEHDPTRTPPSNQKVKRWINDVPPSSTVKTSGSETETTTPIGEDHPSARDQSDHTHTRTPLPYPKFISVDTKKKRKDKMNYLHEDMPSTSYRRYPAGATGTGTGGTYHYPINPTRIRSPPGGNLHLHHTNPFSSGNFSQPSTRTGGDEDTYRMSHSNLDLTPDTTTKLERTLQAKKREFEDVQRRLEESKKERETQRQSFPLPPRPPTAFTYHRSAEHDQIIQLRQENTSLHSSLSEARRTINALNNRIDELELSPRSDPELIAKMENDLSKLSQQNSSLNDLCRALEGTLGDERDKNRKMELETQSSKKGQSACAKSLLASEQKVKELENTLKEVEERERIEREKRDLIEKRYRGLELNYSHLTTELETWKAKTNNAYREKEGAISKYKGKENDNAKLSDKLNLSRREKEALQARLDEVIEEKAQLSQRQVSEKGNLEDRKKLKEELHRERSTSDRLRSERNTLRDQIKKIKLQLATLHETKSQSAVVNDCDVKLHHPTPNSSERHKPKFPSSFSASTSGDMQEAIPKKKVVVEVIEDEEGDGVRYEPQRVNMEDLDEENEYQDTREEGKNESTVKSTQSTTSPKNSYAQDIQSILSPQPLTFHSIPLVPQKLDTPISKEEQLLFANSNHSEKTKPTEGKGINGSDDAVASRKKWLEQYAEMNVSTTSPQIVNDQKTETDTALEPNKKPKDPFADLDPLDHSSDSIKLQFQSPRSQPSASTIRERSKTLNESLIDLLTSSKSTL</sequence>
<proteinExistence type="predicted"/>
<name>A0AAX4KAY3_9TREE</name>
<dbReference type="RefSeq" id="XP_066081055.1">
    <property type="nucleotide sequence ID" value="XM_066224958.1"/>
</dbReference>
<feature type="compositionally biased region" description="Polar residues" evidence="2">
    <location>
        <begin position="834"/>
        <end position="850"/>
    </location>
</feature>
<dbReference type="AlphaFoldDB" id="A0AAX4KAY3"/>
<dbReference type="PANTHER" id="PTHR23159:SF31">
    <property type="entry name" value="CENTROSOME-ASSOCIATED PROTEIN CEP250 ISOFORM X1"/>
    <property type="match status" value="1"/>
</dbReference>
<feature type="compositionally biased region" description="Basic and acidic residues" evidence="2">
    <location>
        <begin position="804"/>
        <end position="833"/>
    </location>
</feature>
<feature type="compositionally biased region" description="Basic and acidic residues" evidence="2">
    <location>
        <begin position="311"/>
        <end position="324"/>
    </location>
</feature>
<feature type="compositionally biased region" description="Basic and acidic residues" evidence="2">
    <location>
        <begin position="692"/>
        <end position="702"/>
    </location>
</feature>
<keyword evidence="4" id="KW-1185">Reference proteome</keyword>
<feature type="coiled-coil region" evidence="1">
    <location>
        <begin position="363"/>
        <end position="411"/>
    </location>
</feature>
<feature type="region of interest" description="Disordered" evidence="2">
    <location>
        <begin position="419"/>
        <end position="444"/>
    </location>
</feature>
<evidence type="ECO:0000256" key="2">
    <source>
        <dbReference type="SAM" id="MobiDB-lite"/>
    </source>
</evidence>
<evidence type="ECO:0000313" key="4">
    <source>
        <dbReference type="Proteomes" id="UP001358614"/>
    </source>
</evidence>
<dbReference type="PANTHER" id="PTHR23159">
    <property type="entry name" value="CENTROSOMAL PROTEIN 2"/>
    <property type="match status" value="1"/>
</dbReference>
<reference evidence="3 4" key="1">
    <citation type="submission" date="2024-01" db="EMBL/GenBank/DDBJ databases">
        <title>Comparative genomics of Cryptococcus and Kwoniella reveals pathogenesis evolution and contrasting modes of karyotype evolution via chromosome fusion or intercentromeric recombination.</title>
        <authorList>
            <person name="Coelho M.A."/>
            <person name="David-Palma M."/>
            <person name="Shea T."/>
            <person name="Bowers K."/>
            <person name="McGinley-Smith S."/>
            <person name="Mohammad A.W."/>
            <person name="Gnirke A."/>
            <person name="Yurkov A.M."/>
            <person name="Nowrousian M."/>
            <person name="Sun S."/>
            <person name="Cuomo C.A."/>
            <person name="Heitman J."/>
        </authorList>
    </citation>
    <scope>NUCLEOTIDE SEQUENCE [LARGE SCALE GENOMIC DNA]</scope>
    <source>
        <strain evidence="3 4">PYCC6329</strain>
    </source>
</reference>
<gene>
    <name evidence="3" type="ORF">V865_001134</name>
</gene>
<feature type="coiled-coil region" evidence="1">
    <location>
        <begin position="447"/>
        <end position="481"/>
    </location>
</feature>
<feature type="compositionally biased region" description="Polar residues" evidence="2">
    <location>
        <begin position="151"/>
        <end position="168"/>
    </location>
</feature>
<feature type="region of interest" description="Disordered" evidence="2">
    <location>
        <begin position="669"/>
        <end position="717"/>
    </location>
</feature>
<feature type="compositionally biased region" description="Polar residues" evidence="2">
    <location>
        <begin position="703"/>
        <end position="717"/>
    </location>
</feature>
<organism evidence="3 4">
    <name type="scientific">Kwoniella europaea PYCC6329</name>
    <dbReference type="NCBI Taxonomy" id="1423913"/>
    <lineage>
        <taxon>Eukaryota</taxon>
        <taxon>Fungi</taxon>
        <taxon>Dikarya</taxon>
        <taxon>Basidiomycota</taxon>
        <taxon>Agaricomycotina</taxon>
        <taxon>Tremellomycetes</taxon>
        <taxon>Tremellales</taxon>
        <taxon>Cryptococcaceae</taxon>
        <taxon>Kwoniella</taxon>
    </lineage>
</organism>
<evidence type="ECO:0008006" key="5">
    <source>
        <dbReference type="Google" id="ProtNLM"/>
    </source>
</evidence>
<feature type="region of interest" description="Disordered" evidence="2">
    <location>
        <begin position="622"/>
        <end position="655"/>
    </location>
</feature>
<feature type="compositionally biased region" description="Basic and acidic residues" evidence="2">
    <location>
        <begin position="560"/>
        <end position="590"/>
    </location>
</feature>
<feature type="compositionally biased region" description="Polar residues" evidence="2">
    <location>
        <begin position="109"/>
        <end position="125"/>
    </location>
</feature>
<feature type="region of interest" description="Disordered" evidence="2">
    <location>
        <begin position="795"/>
        <end position="855"/>
    </location>
</feature>
<protein>
    <recommendedName>
        <fullName evidence="5">Spindle pole body-associated protein cut12 domain-containing protein</fullName>
    </recommendedName>
</protein>
<feature type="region of interest" description="Disordered" evidence="2">
    <location>
        <begin position="248"/>
        <end position="278"/>
    </location>
</feature>
<dbReference type="KEGG" id="ker:91099938"/>
<feature type="compositionally biased region" description="Basic and acidic residues" evidence="2">
    <location>
        <begin position="87"/>
        <end position="105"/>
    </location>
</feature>
<feature type="region of interest" description="Disordered" evidence="2">
    <location>
        <begin position="755"/>
        <end position="778"/>
    </location>
</feature>
<feature type="compositionally biased region" description="Basic and acidic residues" evidence="2">
    <location>
        <begin position="420"/>
        <end position="431"/>
    </location>
</feature>
<dbReference type="EMBL" id="CP144089">
    <property type="protein sequence ID" value="WWD03088.1"/>
    <property type="molecule type" value="Genomic_DNA"/>
</dbReference>
<evidence type="ECO:0000256" key="1">
    <source>
        <dbReference type="SAM" id="Coils"/>
    </source>
</evidence>
<keyword evidence="1" id="KW-0175">Coiled coil</keyword>
<feature type="region of interest" description="Disordered" evidence="2">
    <location>
        <begin position="311"/>
        <end position="334"/>
    </location>
</feature>
<feature type="compositionally biased region" description="Polar residues" evidence="2">
    <location>
        <begin position="34"/>
        <end position="51"/>
    </location>
</feature>
<dbReference type="GeneID" id="91099938"/>
<feature type="compositionally biased region" description="Polar residues" evidence="2">
    <location>
        <begin position="641"/>
        <end position="650"/>
    </location>
</feature>
<feature type="region of interest" description="Disordered" evidence="2">
    <location>
        <begin position="554"/>
        <end position="590"/>
    </location>
</feature>
<evidence type="ECO:0000313" key="3">
    <source>
        <dbReference type="EMBL" id="WWD03088.1"/>
    </source>
</evidence>
<dbReference type="Proteomes" id="UP001358614">
    <property type="component" value="Chromosome 1"/>
</dbReference>
<accession>A0AAX4KAY3</accession>